<keyword evidence="1" id="KW-0812">Transmembrane</keyword>
<feature type="non-terminal residue" evidence="2">
    <location>
        <position position="55"/>
    </location>
</feature>
<sequence length="55" mass="6230">MSEKLAKPSVAIVQSFLVILLTYLLSAVRETEIVSTTAIVLYILHYFVFYISDYG</sequence>
<evidence type="ECO:0000256" key="1">
    <source>
        <dbReference type="SAM" id="Phobius"/>
    </source>
</evidence>
<feature type="transmembrane region" description="Helical" evidence="1">
    <location>
        <begin position="33"/>
        <end position="52"/>
    </location>
</feature>
<accession>A0AAW9W7N8</accession>
<dbReference type="AlphaFoldDB" id="A0AAW9W7N8"/>
<organism evidence="2 3">
    <name type="scientific">Streptococcus pneumoniae</name>
    <dbReference type="NCBI Taxonomy" id="1313"/>
    <lineage>
        <taxon>Bacteria</taxon>
        <taxon>Bacillati</taxon>
        <taxon>Bacillota</taxon>
        <taxon>Bacilli</taxon>
        <taxon>Lactobacillales</taxon>
        <taxon>Streptococcaceae</taxon>
        <taxon>Streptococcus</taxon>
    </lineage>
</organism>
<name>A0AAW9W7N8_STREE</name>
<keyword evidence="2" id="KW-0808">Transferase</keyword>
<keyword evidence="1" id="KW-0472">Membrane</keyword>
<dbReference type="EMBL" id="WNHN01000257">
    <property type="protein sequence ID" value="MTV77960.1"/>
    <property type="molecule type" value="Genomic_DNA"/>
</dbReference>
<dbReference type="GO" id="GO:0016740">
    <property type="term" value="F:transferase activity"/>
    <property type="evidence" value="ECO:0007669"/>
    <property type="project" value="UniProtKB-KW"/>
</dbReference>
<keyword evidence="1" id="KW-1133">Transmembrane helix</keyword>
<evidence type="ECO:0000313" key="2">
    <source>
        <dbReference type="EMBL" id="MTV77960.1"/>
    </source>
</evidence>
<proteinExistence type="predicted"/>
<gene>
    <name evidence="2" type="ORF">GM535_12080</name>
</gene>
<reference evidence="2" key="1">
    <citation type="submission" date="2019-11" db="EMBL/GenBank/DDBJ databases">
        <title>Growth characteristics of pneumococcus vary with the chemical composition of the capsule and with environmental conditions.</title>
        <authorList>
            <person name="Tothpal A."/>
            <person name="Desobry K."/>
            <person name="Joshi S."/>
            <person name="Wyllie A.L."/>
            <person name="Weinberger D.M."/>
        </authorList>
    </citation>
    <scope>NUCLEOTIDE SEQUENCE</scope>
    <source>
        <strain evidence="2">Pnumococcus10A</strain>
    </source>
</reference>
<protein>
    <submittedName>
        <fullName evidence="2">Sugar transferase</fullName>
    </submittedName>
</protein>
<evidence type="ECO:0000313" key="3">
    <source>
        <dbReference type="Proteomes" id="UP000729182"/>
    </source>
</evidence>
<comment type="caution">
    <text evidence="2">The sequence shown here is derived from an EMBL/GenBank/DDBJ whole genome shotgun (WGS) entry which is preliminary data.</text>
</comment>
<feature type="transmembrane region" description="Helical" evidence="1">
    <location>
        <begin position="6"/>
        <end position="26"/>
    </location>
</feature>
<dbReference type="Proteomes" id="UP000729182">
    <property type="component" value="Unassembled WGS sequence"/>
</dbReference>